<dbReference type="EMBL" id="CP003281">
    <property type="protein sequence ID" value="AFL83660.1"/>
    <property type="molecule type" value="Genomic_DNA"/>
</dbReference>
<sequence>MTSESQNIEFKVNWRDEYLKWICGFANAYGGTLFIGKDDAGNVVDLKDAKKLLEEIPNKVRDTLGILVDVNLHQNDQGSFIEILVEQYPYPVNYKGQYHYRSGSTKQELKGPSLDKFLLQKKGKRWDGVPVPNVSTNDLKQETFDFFRKRAFRSQRIDEESLADSNEHLIENLQLKEGKFLKRASILLFHPNPEKYITGAYIKIGFFESDSDLRYQDEIHGNLFEQIEKTTELLFTKYIKAFISYEGLNRVETYEYPREAIREALLNALAHKDYSGGVPIQISVYKDKLMIWNEGHLPDDWTIQTLLDKHSSKPFNPDIANALFRSGYIESWGRGISKMTEQCFNFGLPAPLFFFKSSGFWVEFRKDIYTYDQLKELGLNERQIKAVLFVKENGKINNSDYQTLNNVSKATATRDLTELVEKFKVLVRSGEVGAGTTYVLIGS</sequence>
<dbReference type="InterPro" id="IPR038461">
    <property type="entry name" value="Schlafen_AlbA_2_dom_sf"/>
</dbReference>
<gene>
    <name evidence="2" type="ordered locus">Belba_1019</name>
</gene>
<dbReference type="Gene3D" id="1.10.10.10">
    <property type="entry name" value="Winged helix-like DNA-binding domain superfamily/Winged helix DNA-binding domain"/>
    <property type="match status" value="1"/>
</dbReference>
<dbReference type="Pfam" id="PF04326">
    <property type="entry name" value="SLFN_AlbA_2"/>
    <property type="match status" value="1"/>
</dbReference>
<dbReference type="HOGENOM" id="CLU_024970_3_0_10"/>
<feature type="domain" description="Schlafen AlbA-2" evidence="1">
    <location>
        <begin position="4"/>
        <end position="109"/>
    </location>
</feature>
<dbReference type="PANTHER" id="PTHR30595:SF6">
    <property type="entry name" value="SCHLAFEN ALBA-2 DOMAIN-CONTAINING PROTEIN"/>
    <property type="match status" value="1"/>
</dbReference>
<dbReference type="InterPro" id="IPR036388">
    <property type="entry name" value="WH-like_DNA-bd_sf"/>
</dbReference>
<dbReference type="RefSeq" id="WP_014771667.1">
    <property type="nucleotide sequence ID" value="NC_018010.1"/>
</dbReference>
<dbReference type="PATRIC" id="fig|866536.3.peg.1051"/>
<dbReference type="eggNOG" id="COG1349">
    <property type="taxonomic scope" value="Bacteria"/>
</dbReference>
<dbReference type="AlphaFoldDB" id="I3Z342"/>
<dbReference type="OrthoDB" id="9807907at2"/>
<dbReference type="Proteomes" id="UP000006050">
    <property type="component" value="Chromosome"/>
</dbReference>
<dbReference type="eggNOG" id="COG2865">
    <property type="taxonomic scope" value="Bacteria"/>
</dbReference>
<evidence type="ECO:0000259" key="1">
    <source>
        <dbReference type="Pfam" id="PF04326"/>
    </source>
</evidence>
<accession>I3Z342</accession>
<dbReference type="PANTHER" id="PTHR30595">
    <property type="entry name" value="GLPR-RELATED TRANSCRIPTIONAL REPRESSOR"/>
    <property type="match status" value="1"/>
</dbReference>
<evidence type="ECO:0000313" key="3">
    <source>
        <dbReference type="Proteomes" id="UP000006050"/>
    </source>
</evidence>
<dbReference type="InterPro" id="IPR038475">
    <property type="entry name" value="RecG_C_sf"/>
</dbReference>
<dbReference type="Pfam" id="PF13749">
    <property type="entry name" value="HATPase_c_4"/>
    <property type="match status" value="1"/>
</dbReference>
<reference evidence="3" key="1">
    <citation type="submission" date="2012-06" db="EMBL/GenBank/DDBJ databases">
        <title>The complete genome of Belliella baltica DSM 15883.</title>
        <authorList>
            <person name="Lucas S."/>
            <person name="Copeland A."/>
            <person name="Lapidus A."/>
            <person name="Goodwin L."/>
            <person name="Pitluck S."/>
            <person name="Peters L."/>
            <person name="Mikhailova N."/>
            <person name="Davenport K."/>
            <person name="Kyrpides N."/>
            <person name="Mavromatis K."/>
            <person name="Pagani I."/>
            <person name="Ivanova N."/>
            <person name="Ovchinnikova G."/>
            <person name="Zeytun A."/>
            <person name="Detter J.C."/>
            <person name="Han C."/>
            <person name="Land M."/>
            <person name="Hauser L."/>
            <person name="Markowitz V."/>
            <person name="Cheng J.-F."/>
            <person name="Hugenholtz P."/>
            <person name="Woyke T."/>
            <person name="Wu D."/>
            <person name="Tindall B."/>
            <person name="Pomrenke H."/>
            <person name="Brambilla E."/>
            <person name="Klenk H.-P."/>
            <person name="Eisen J.A."/>
        </authorList>
    </citation>
    <scope>NUCLEOTIDE SEQUENCE [LARGE SCALE GENOMIC DNA]</scope>
    <source>
        <strain evidence="3">DSM 15883 / CIP 108006 / LMG 21964 / BA134</strain>
    </source>
</reference>
<proteinExistence type="predicted"/>
<dbReference type="KEGG" id="bbd:Belba_1019"/>
<dbReference type="Gene3D" id="3.30.950.30">
    <property type="entry name" value="Schlafen, AAA domain"/>
    <property type="match status" value="1"/>
</dbReference>
<protein>
    <submittedName>
        <fullName evidence="2">Putative transcriptional regulator with HTH domain</fullName>
    </submittedName>
</protein>
<keyword evidence="3" id="KW-1185">Reference proteome</keyword>
<dbReference type="STRING" id="866536.Belba_1019"/>
<dbReference type="Gene3D" id="3.30.565.60">
    <property type="match status" value="1"/>
</dbReference>
<name>I3Z342_BELBD</name>
<evidence type="ECO:0000313" key="2">
    <source>
        <dbReference type="EMBL" id="AFL83660.1"/>
    </source>
</evidence>
<dbReference type="InterPro" id="IPR007421">
    <property type="entry name" value="Schlafen_AlbA_2_dom"/>
</dbReference>
<organism evidence="2 3">
    <name type="scientific">Belliella baltica (strain DSM 15883 / CIP 108006 / LMG 21964 / BA134)</name>
    <dbReference type="NCBI Taxonomy" id="866536"/>
    <lineage>
        <taxon>Bacteria</taxon>
        <taxon>Pseudomonadati</taxon>
        <taxon>Bacteroidota</taxon>
        <taxon>Cytophagia</taxon>
        <taxon>Cytophagales</taxon>
        <taxon>Cyclobacteriaceae</taxon>
        <taxon>Belliella</taxon>
    </lineage>
</organism>